<dbReference type="EMBL" id="BIMN01000002">
    <property type="protein sequence ID" value="GCE63604.1"/>
    <property type="molecule type" value="Genomic_DNA"/>
</dbReference>
<protein>
    <submittedName>
        <fullName evidence="1">Uncharacterized protein</fullName>
    </submittedName>
</protein>
<dbReference type="Proteomes" id="UP000324831">
    <property type="component" value="Unassembled WGS sequence"/>
</dbReference>
<evidence type="ECO:0000313" key="1">
    <source>
        <dbReference type="EMBL" id="GCE63604.1"/>
    </source>
</evidence>
<accession>A0A478FRE7</accession>
<name>A0A478FRE7_9MOLU</name>
<proteinExistence type="predicted"/>
<gene>
    <name evidence="1" type="ORF">MHSWG343_06010</name>
</gene>
<dbReference type="AlphaFoldDB" id="A0A478FRE7"/>
<sequence>MLKETKATIIISAISGNTALGIIGYELLKEYFLHLSSFEEITKADNSAIEIIKIERRLTKTVSFVIDSQKSFDPRIYTRNDLKTIDIEKEQKQAEHPLKGIKQDHKKLVVLFSDNSDWWNETYKKRKYIAESRDFERYVDLIGGYSNESNEYLINNVHMNQFCNKAYSDPSYFQEHEAQFWLMCTIDGKNPNDTEEEKVISQTTKAKFFKGEKEEEITYLTLEQSKKTNIKNNKIGNHKNKFVVYDYNEDWWKWSFDYRLKVDKENETSLFPLSNRFKQVKNGWDNTTRSTTGLNSVCKSFYEETDTKTQQEIDDAWRYCSDIGEETN</sequence>
<comment type="caution">
    <text evidence="1">The sequence shown here is derived from an EMBL/GenBank/DDBJ whole genome shotgun (WGS) entry which is preliminary data.</text>
</comment>
<evidence type="ECO:0000313" key="2">
    <source>
        <dbReference type="Proteomes" id="UP000324831"/>
    </source>
</evidence>
<organism evidence="1 2">
    <name type="scientific">Candidatus Mycoplasma haematohominis</name>
    <dbReference type="NCBI Taxonomy" id="1494318"/>
    <lineage>
        <taxon>Bacteria</taxon>
        <taxon>Bacillati</taxon>
        <taxon>Mycoplasmatota</taxon>
        <taxon>Mollicutes</taxon>
        <taxon>Mycoplasmataceae</taxon>
        <taxon>Mycoplasma</taxon>
    </lineage>
</organism>
<reference evidence="1 2" key="1">
    <citation type="submission" date="2019-01" db="EMBL/GenBank/DDBJ databases">
        <title>Draft genome sequences of Candidatus Mycoplasma haemohominis SWG34-3 identified from a patient with pyrexia, anemia and liver dysfunction.</title>
        <authorList>
            <person name="Sekizuka T."/>
            <person name="Hattori N."/>
            <person name="Katano H."/>
            <person name="Takuma T."/>
            <person name="Ito T."/>
            <person name="Arai N."/>
            <person name="Yanai R."/>
            <person name="Ishii S."/>
            <person name="Miura Y."/>
            <person name="Tokunaga T."/>
            <person name="Watanabe H."/>
            <person name="Nomura N."/>
            <person name="Eguchi J."/>
            <person name="Arai T."/>
            <person name="Hasegawa H."/>
            <person name="Nakamaki T."/>
            <person name="Wakita T."/>
            <person name="Niki Y."/>
            <person name="Kuroda M."/>
        </authorList>
    </citation>
    <scope>NUCLEOTIDE SEQUENCE [LARGE SCALE GENOMIC DNA]</scope>
    <source>
        <strain evidence="1">SWG34-3</strain>
    </source>
</reference>